<reference evidence="5 6" key="3">
    <citation type="journal article" date="2008" name="BMC Genomics">
        <title>The genome of the versatile nitrogen fixer Azorhizobium caulinodans ORS571.</title>
        <authorList>
            <person name="Lee KB."/>
            <person name="Backer P.D."/>
            <person name="Aono T."/>
            <person name="Liu CT."/>
            <person name="Suzuki S."/>
            <person name="Suzuki T."/>
            <person name="Kaneko T."/>
            <person name="Yamada M."/>
            <person name="Tabata S."/>
            <person name="Kupfer D.M."/>
            <person name="Najar F.Z."/>
            <person name="Wiley G.B."/>
            <person name="Roe B."/>
            <person name="Binnewies T.T."/>
            <person name="Ussery D.W."/>
            <person name="D'Haeze W."/>
            <person name="Herder J.D."/>
            <person name="Gevers D."/>
            <person name="Vereecke D."/>
            <person name="Holsters M."/>
            <person name="Oyaizu H."/>
        </authorList>
    </citation>
    <scope>NUCLEOTIDE SEQUENCE [LARGE SCALE GENOMIC DNA]</scope>
    <source>
        <strain evidence="6">ATCC 43989 / DSM 5975 / JCM 20966 / LMG 6465 / NBRC 14845 / NCIMB 13405 / ORS 571</strain>
    </source>
</reference>
<dbReference type="AlphaFoldDB" id="A8HZI9"/>
<dbReference type="PANTHER" id="PTHR43272:SF32">
    <property type="entry name" value="AMP-DEPENDENT SYNTHETASE_LIGASE DOMAIN-CONTAINING PROTEIN"/>
    <property type="match status" value="1"/>
</dbReference>
<dbReference type="eggNOG" id="COG1022">
    <property type="taxonomic scope" value="Bacteria"/>
</dbReference>
<gene>
    <name evidence="5" type="ordered locus">AZC_4588</name>
</gene>
<dbReference type="HOGENOM" id="CLU_000022_45_5_5"/>
<evidence type="ECO:0000256" key="2">
    <source>
        <dbReference type="ARBA" id="ARBA00022832"/>
    </source>
</evidence>
<dbReference type="Pfam" id="PF00501">
    <property type="entry name" value="AMP-binding"/>
    <property type="match status" value="1"/>
</dbReference>
<name>A8HZI9_AZOC5</name>
<keyword evidence="2" id="KW-0276">Fatty acid metabolism</keyword>
<keyword evidence="1 5" id="KW-0436">Ligase</keyword>
<dbReference type="Proteomes" id="UP000000270">
    <property type="component" value="Chromosome"/>
</dbReference>
<dbReference type="GO" id="GO:0004467">
    <property type="term" value="F:long-chain fatty acid-CoA ligase activity"/>
    <property type="evidence" value="ECO:0007669"/>
    <property type="project" value="TreeGrafter"/>
</dbReference>
<protein>
    <submittedName>
        <fullName evidence="5">AMP-dependent synthetase and ligase</fullName>
    </submittedName>
</protein>
<feature type="domain" description="AMP-dependent synthetase/ligase" evidence="4">
    <location>
        <begin position="30"/>
        <end position="440"/>
    </location>
</feature>
<dbReference type="STRING" id="438753.AZC_4588"/>
<reference evidence="5 6" key="4">
    <citation type="journal article" date="2009" name="Appl. Environ. Microbiol.">
        <title>Comparative genome-wide transcriptional profiling of Azorhizobium caulinodans ORS571 grown under free-living and symbiotic conditions.</title>
        <authorList>
            <person name="Tsukada S."/>
            <person name="Aono T."/>
            <person name="Akiba N."/>
            <person name="Lee KB."/>
            <person name="Liu CT."/>
            <person name="Toyazaki H."/>
            <person name="Oyaizu H."/>
        </authorList>
    </citation>
    <scope>NUCLEOTIDE SEQUENCE [LARGE SCALE GENOMIC DNA]</scope>
    <source>
        <strain evidence="6">ATCC 43989 / DSM 5975 / JCM 20966 / LMG 6465 / NBRC 14845 / NCIMB 13405 / ORS 571</strain>
    </source>
</reference>
<organism evidence="5 6">
    <name type="scientific">Azorhizobium caulinodans (strain ATCC 43989 / DSM 5975 / JCM 20966 / LMG 6465 / NBRC 14845 / NCIMB 13405 / ORS 571)</name>
    <dbReference type="NCBI Taxonomy" id="438753"/>
    <lineage>
        <taxon>Bacteria</taxon>
        <taxon>Pseudomonadati</taxon>
        <taxon>Pseudomonadota</taxon>
        <taxon>Alphaproteobacteria</taxon>
        <taxon>Hyphomicrobiales</taxon>
        <taxon>Xanthobacteraceae</taxon>
        <taxon>Azorhizobium</taxon>
    </lineage>
</organism>
<dbReference type="Gene3D" id="3.40.50.12780">
    <property type="entry name" value="N-terminal domain of ligase-like"/>
    <property type="match status" value="1"/>
</dbReference>
<dbReference type="PANTHER" id="PTHR43272">
    <property type="entry name" value="LONG-CHAIN-FATTY-ACID--COA LIGASE"/>
    <property type="match status" value="1"/>
</dbReference>
<dbReference type="InterPro" id="IPR020845">
    <property type="entry name" value="AMP-binding_CS"/>
</dbReference>
<dbReference type="EMBL" id="AP009384">
    <property type="protein sequence ID" value="BAF90586.1"/>
    <property type="molecule type" value="Genomic_DNA"/>
</dbReference>
<reference evidence="5 6" key="1">
    <citation type="journal article" date="2007" name="Appl. Environ. Microbiol.">
        <title>Rhizobial factors required for stem nodule maturation and maintenance in Sesbania rostrata-Azorhizobium caulinodans ORS571 symbiosis.</title>
        <authorList>
            <person name="Suzuki S."/>
            <person name="Aono T."/>
            <person name="Lee KB."/>
            <person name="Suzuki T."/>
            <person name="Liu CT."/>
            <person name="Miwa H."/>
            <person name="Wakao S."/>
            <person name="Iki T."/>
            <person name="Oyaizu H."/>
        </authorList>
    </citation>
    <scope>NUCLEOTIDE SEQUENCE [LARGE SCALE GENOMIC DNA]</scope>
    <source>
        <strain evidence="6">ATCC 43989 / DSM 5975 / JCM 20966 / LMG 6465 / NBRC 14845 / NCIMB 13405 / ORS 571</strain>
    </source>
</reference>
<evidence type="ECO:0000313" key="5">
    <source>
        <dbReference type="EMBL" id="BAF90586.1"/>
    </source>
</evidence>
<evidence type="ECO:0000256" key="3">
    <source>
        <dbReference type="ARBA" id="ARBA00023098"/>
    </source>
</evidence>
<dbReference type="InterPro" id="IPR000873">
    <property type="entry name" value="AMP-dep_synth/lig_dom"/>
</dbReference>
<dbReference type="GO" id="GO:0016020">
    <property type="term" value="C:membrane"/>
    <property type="evidence" value="ECO:0007669"/>
    <property type="project" value="TreeGrafter"/>
</dbReference>
<keyword evidence="6" id="KW-1185">Reference proteome</keyword>
<dbReference type="KEGG" id="azc:AZC_4588"/>
<reference evidence="5 6" key="6">
    <citation type="journal article" date="2011" name="Appl. Environ. Microbiol.">
        <title>Involvement of the azorhizobial chromosome partition gene (parA) in the onset of bacteroid differentiation during Sesbania rostrata stem nodule development.</title>
        <authorList>
            <person name="Liu CT."/>
            <person name="Lee KB."/>
            <person name="Wang YS."/>
            <person name="Peng MH."/>
            <person name="Lee KT."/>
            <person name="Suzuki S."/>
            <person name="Suzuki T."/>
            <person name="Oyaizu H."/>
        </authorList>
    </citation>
    <scope>NUCLEOTIDE SEQUENCE [LARGE SCALE GENOMIC DNA]</scope>
    <source>
        <strain evidence="6">ATCC 43989 / DSM 5975 / JCM 20966 / LMG 6465 / NBRC 14845 / NCIMB 13405 / ORS 571</strain>
    </source>
</reference>
<sequence>MRPAMTTAHALTQAYPDVSVLDTFPKLLAHNAAAHGGDVWLREKKFGIWNAFTWAEVEARVRHMALGLTELGVGPGDVVALIGDNRPEWLMGEIAAHAVRGMSLGIYRDALAEEVAYLITYAGVRVIFAEDEEQVDKLLQLGEQIPTVRHIVYSDPRGLRKYDDPRLVALSEIEARGAEHAKREPGRYGELVAAGQGTDVSILCTTSGTTSHPKLAMLTGGALVRHCAAYLKADPRGPQDEYVSVLQMPWIMEQIYAFGQALISRMKVNFVEEPETTMADMREIGPTFVLFAPRVWEQIAADVRARIMDASPLKRAMFDYGMKLGLKALDEGRRSPVADFLLFRALRDRLGFSHLTSAATGGAALGPDTFRFFLALGVPMRQLYGQTELLGAYTLHTADDVDFDTVGKPFEGVDLRIDDPDPNGLGEIVTRHGNAFAGYYLNEEETAKSLDAEGWLRTGDAGYFDKRGHLVVIDRVRDLARTAQGDRFSPQYIENKLKFSPYVAEAVVLGDGRESLAAIICIRFPIVSKWAEKNRISFTTYTDLSSRPEVTELIRAEVEQVNRTLAEKQRLSRFVLLYKELDADDGELTRTRKVRRGVINERYGEIIDAMYRGDRKIDVDTTIAFQDGTKQRIRTVLNVTHLTDAPPAGAGKRRAA</sequence>
<evidence type="ECO:0000256" key="1">
    <source>
        <dbReference type="ARBA" id="ARBA00022598"/>
    </source>
</evidence>
<evidence type="ECO:0000259" key="4">
    <source>
        <dbReference type="Pfam" id="PF00501"/>
    </source>
</evidence>
<accession>A8HZI9</accession>
<keyword evidence="3" id="KW-0443">Lipid metabolism</keyword>
<dbReference type="Pfam" id="PF23562">
    <property type="entry name" value="AMP-binding_C_3"/>
    <property type="match status" value="1"/>
</dbReference>
<dbReference type="CDD" id="cd17641">
    <property type="entry name" value="LC_FACS_bac1"/>
    <property type="match status" value="1"/>
</dbReference>
<proteinExistence type="predicted"/>
<dbReference type="SUPFAM" id="SSF56801">
    <property type="entry name" value="Acetyl-CoA synthetase-like"/>
    <property type="match status" value="1"/>
</dbReference>
<dbReference type="PROSITE" id="PS00455">
    <property type="entry name" value="AMP_BINDING"/>
    <property type="match status" value="1"/>
</dbReference>
<dbReference type="InterPro" id="IPR042099">
    <property type="entry name" value="ANL_N_sf"/>
</dbReference>
<reference evidence="6" key="2">
    <citation type="submission" date="2007-04" db="EMBL/GenBank/DDBJ databases">
        <title>Complete genome sequence of the nitrogen-fixing bacterium Azorhizobium caulinodans ORS571.</title>
        <authorList>
            <person name="Lee K.B."/>
            <person name="Backer P.D."/>
            <person name="Aono T."/>
            <person name="Liu C.T."/>
            <person name="Suzuki S."/>
            <person name="Suzuki T."/>
            <person name="Kaneko T."/>
            <person name="Yamada M."/>
            <person name="Tabata S."/>
            <person name="Kupfer D.M."/>
            <person name="Najar F.Z."/>
            <person name="Wiley G.B."/>
            <person name="Roe B."/>
            <person name="Binnewies T."/>
            <person name="Ussery D."/>
            <person name="Vereecke D."/>
            <person name="Gevers D."/>
            <person name="Holsters M."/>
            <person name="Oyaizu H."/>
        </authorList>
    </citation>
    <scope>NUCLEOTIDE SEQUENCE [LARGE SCALE GENOMIC DNA]</scope>
    <source>
        <strain evidence="6">ATCC 43989 / DSM 5975 / JCM 20966 / LMG 6465 / NBRC 14845 / NCIMB 13405 / ORS 571</strain>
    </source>
</reference>
<reference evidence="5 6" key="5">
    <citation type="journal article" date="2010" name="Appl. Environ. Microbiol.">
        <title>phrR-like gene praR of Azorhizobium caulinodans ORS571 is essential for symbiosis with Sesbania rostrata and is involved in expression of reb genes.</title>
        <authorList>
            <person name="Akiba N."/>
            <person name="Aono T."/>
            <person name="Toyazaki H."/>
            <person name="Sato S."/>
            <person name="Oyaizu H."/>
        </authorList>
    </citation>
    <scope>NUCLEOTIDE SEQUENCE [LARGE SCALE GENOMIC DNA]</scope>
    <source>
        <strain evidence="6">ATCC 43989 / DSM 5975 / JCM 20966 / LMG 6465 / NBRC 14845 / NCIMB 13405 / ORS 571</strain>
    </source>
</reference>
<evidence type="ECO:0000313" key="6">
    <source>
        <dbReference type="Proteomes" id="UP000000270"/>
    </source>
</evidence>